<dbReference type="InterPro" id="IPR044997">
    <property type="entry name" value="F-box_plant"/>
</dbReference>
<dbReference type="Pfam" id="PF23622">
    <property type="entry name" value="LRR_At1g61320_AtMIF1"/>
    <property type="match status" value="1"/>
</dbReference>
<keyword evidence="3" id="KW-1185">Reference proteome</keyword>
<reference evidence="2" key="3">
    <citation type="journal article" date="2017" name="Nature">
        <title>Genome sequence of the progenitor of the wheat D genome Aegilops tauschii.</title>
        <authorList>
            <person name="Luo M.C."/>
            <person name="Gu Y.Q."/>
            <person name="Puiu D."/>
            <person name="Wang H."/>
            <person name="Twardziok S.O."/>
            <person name="Deal K.R."/>
            <person name="Huo N."/>
            <person name="Zhu T."/>
            <person name="Wang L."/>
            <person name="Wang Y."/>
            <person name="McGuire P.E."/>
            <person name="Liu S."/>
            <person name="Long H."/>
            <person name="Ramasamy R.K."/>
            <person name="Rodriguez J.C."/>
            <person name="Van S.L."/>
            <person name="Yuan L."/>
            <person name="Wang Z."/>
            <person name="Xia Z."/>
            <person name="Xiao L."/>
            <person name="Anderson O.D."/>
            <person name="Ouyang S."/>
            <person name="Liang Y."/>
            <person name="Zimin A.V."/>
            <person name="Pertea G."/>
            <person name="Qi P."/>
            <person name="Bennetzen J.L."/>
            <person name="Dai X."/>
            <person name="Dawson M.W."/>
            <person name="Muller H.G."/>
            <person name="Kugler K."/>
            <person name="Rivarola-Duarte L."/>
            <person name="Spannagl M."/>
            <person name="Mayer K.F.X."/>
            <person name="Lu F.H."/>
            <person name="Bevan M.W."/>
            <person name="Leroy P."/>
            <person name="Li P."/>
            <person name="You F.M."/>
            <person name="Sun Q."/>
            <person name="Liu Z."/>
            <person name="Lyons E."/>
            <person name="Wicker T."/>
            <person name="Salzberg S.L."/>
            <person name="Devos K.M."/>
            <person name="Dvorak J."/>
        </authorList>
    </citation>
    <scope>NUCLEOTIDE SEQUENCE [LARGE SCALE GENOMIC DNA]</scope>
    <source>
        <strain evidence="2">cv. AL8/78</strain>
    </source>
</reference>
<reference evidence="2" key="5">
    <citation type="journal article" date="2021" name="G3 (Bethesda)">
        <title>Aegilops tauschii genome assembly Aet v5.0 features greater sequence contiguity and improved annotation.</title>
        <authorList>
            <person name="Wang L."/>
            <person name="Zhu T."/>
            <person name="Rodriguez J.C."/>
            <person name="Deal K.R."/>
            <person name="Dubcovsky J."/>
            <person name="McGuire P.E."/>
            <person name="Lux T."/>
            <person name="Spannagl M."/>
            <person name="Mayer K.F.X."/>
            <person name="Baldrich P."/>
            <person name="Meyers B.C."/>
            <person name="Huo N."/>
            <person name="Gu Y.Q."/>
            <person name="Zhou H."/>
            <person name="Devos K.M."/>
            <person name="Bennetzen J.L."/>
            <person name="Unver T."/>
            <person name="Budak H."/>
            <person name="Gulick P.J."/>
            <person name="Galiba G."/>
            <person name="Kalapos B."/>
            <person name="Nelson D.R."/>
            <person name="Li P."/>
            <person name="You F.M."/>
            <person name="Luo M.C."/>
            <person name="Dvorak J."/>
        </authorList>
    </citation>
    <scope>NUCLEOTIDE SEQUENCE [LARGE SCALE GENOMIC DNA]</scope>
    <source>
        <strain evidence="2">cv. AL8/78</strain>
    </source>
</reference>
<dbReference type="PANTHER" id="PTHR32153">
    <property type="entry name" value="OJ000223_09.16 PROTEIN"/>
    <property type="match status" value="1"/>
</dbReference>
<protein>
    <recommendedName>
        <fullName evidence="1">At1g61320/AtMIF1 LRR domain-containing protein</fullName>
    </recommendedName>
</protein>
<dbReference type="AlphaFoldDB" id="A0A452XUX5"/>
<evidence type="ECO:0000313" key="3">
    <source>
        <dbReference type="Proteomes" id="UP000015105"/>
    </source>
</evidence>
<dbReference type="InterPro" id="IPR055357">
    <property type="entry name" value="LRR_At1g61320_AtMIF1"/>
</dbReference>
<dbReference type="Proteomes" id="UP000015105">
    <property type="component" value="Chromosome 1D"/>
</dbReference>
<evidence type="ECO:0000259" key="1">
    <source>
        <dbReference type="Pfam" id="PF23622"/>
    </source>
</evidence>
<dbReference type="Gramene" id="AET1Gv20177200.2">
    <property type="protein sequence ID" value="AET1Gv20177200.2"/>
    <property type="gene ID" value="AET1Gv20177200"/>
</dbReference>
<organism evidence="2 3">
    <name type="scientific">Aegilops tauschii subsp. strangulata</name>
    <name type="common">Goatgrass</name>
    <dbReference type="NCBI Taxonomy" id="200361"/>
    <lineage>
        <taxon>Eukaryota</taxon>
        <taxon>Viridiplantae</taxon>
        <taxon>Streptophyta</taxon>
        <taxon>Embryophyta</taxon>
        <taxon>Tracheophyta</taxon>
        <taxon>Spermatophyta</taxon>
        <taxon>Magnoliopsida</taxon>
        <taxon>Liliopsida</taxon>
        <taxon>Poales</taxon>
        <taxon>Poaceae</taxon>
        <taxon>BOP clade</taxon>
        <taxon>Pooideae</taxon>
        <taxon>Triticodae</taxon>
        <taxon>Triticeae</taxon>
        <taxon>Triticinae</taxon>
        <taxon>Aegilops</taxon>
    </lineage>
</organism>
<feature type="domain" description="At1g61320/AtMIF1 LRR" evidence="1">
    <location>
        <begin position="30"/>
        <end position="178"/>
    </location>
</feature>
<sequence length="215" mass="25298">MVFEGWMQFQDPLFIGHAPLLEAIWVQPECLTQCLASVFRQLRFLNIVDLPQGYDLTWTMYFLEAAPLLKELYITVWDHECKMEMDEEKRKEESYSENKGVEWDSAAADFQHHSLVTLVMFGFESEDCFVSYVRRVLAAAVNLEDVFLYCGLECDDCPHKKPGRYPWTKRQRISLKKRMTAGIESFAIFHYATNMRTDHVKRREYPKCSLLEAKN</sequence>
<accession>A0A452XUX5</accession>
<reference evidence="3" key="2">
    <citation type="journal article" date="2017" name="Nat. Plants">
        <title>The Aegilops tauschii genome reveals multiple impacts of transposons.</title>
        <authorList>
            <person name="Zhao G."/>
            <person name="Zou C."/>
            <person name="Li K."/>
            <person name="Wang K."/>
            <person name="Li T."/>
            <person name="Gao L."/>
            <person name="Zhang X."/>
            <person name="Wang H."/>
            <person name="Yang Z."/>
            <person name="Liu X."/>
            <person name="Jiang W."/>
            <person name="Mao L."/>
            <person name="Kong X."/>
            <person name="Jiao Y."/>
            <person name="Jia J."/>
        </authorList>
    </citation>
    <scope>NUCLEOTIDE SEQUENCE [LARGE SCALE GENOMIC DNA]</scope>
    <source>
        <strain evidence="3">cv. AL8/78</strain>
    </source>
</reference>
<name>A0A452XUX5_AEGTS</name>
<dbReference type="STRING" id="200361.A0A452XUX5"/>
<dbReference type="EnsemblPlants" id="AET1Gv20177200.2">
    <property type="protein sequence ID" value="AET1Gv20177200.2"/>
    <property type="gene ID" value="AET1Gv20177200"/>
</dbReference>
<reference evidence="3" key="1">
    <citation type="journal article" date="2014" name="Science">
        <title>Ancient hybridizations among the ancestral genomes of bread wheat.</title>
        <authorList>
            <consortium name="International Wheat Genome Sequencing Consortium,"/>
            <person name="Marcussen T."/>
            <person name="Sandve S.R."/>
            <person name="Heier L."/>
            <person name="Spannagl M."/>
            <person name="Pfeifer M."/>
            <person name="Jakobsen K.S."/>
            <person name="Wulff B.B."/>
            <person name="Steuernagel B."/>
            <person name="Mayer K.F."/>
            <person name="Olsen O.A."/>
        </authorList>
    </citation>
    <scope>NUCLEOTIDE SEQUENCE [LARGE SCALE GENOMIC DNA]</scope>
    <source>
        <strain evidence="3">cv. AL8/78</strain>
    </source>
</reference>
<evidence type="ECO:0000313" key="2">
    <source>
        <dbReference type="EnsemblPlants" id="AET1Gv20177200.2"/>
    </source>
</evidence>
<proteinExistence type="predicted"/>
<reference evidence="2" key="4">
    <citation type="submission" date="2019-03" db="UniProtKB">
        <authorList>
            <consortium name="EnsemblPlants"/>
        </authorList>
    </citation>
    <scope>IDENTIFICATION</scope>
</reference>